<accession>A0A1B0BMT5</accession>
<organism evidence="1 2">
    <name type="scientific">Glossina palpalis gambiensis</name>
    <dbReference type="NCBI Taxonomy" id="67801"/>
    <lineage>
        <taxon>Eukaryota</taxon>
        <taxon>Metazoa</taxon>
        <taxon>Ecdysozoa</taxon>
        <taxon>Arthropoda</taxon>
        <taxon>Hexapoda</taxon>
        <taxon>Insecta</taxon>
        <taxon>Pterygota</taxon>
        <taxon>Neoptera</taxon>
        <taxon>Endopterygota</taxon>
        <taxon>Diptera</taxon>
        <taxon>Brachycera</taxon>
        <taxon>Muscomorpha</taxon>
        <taxon>Hippoboscoidea</taxon>
        <taxon>Glossinidae</taxon>
        <taxon>Glossina</taxon>
    </lineage>
</organism>
<evidence type="ECO:0000313" key="2">
    <source>
        <dbReference type="Proteomes" id="UP000092460"/>
    </source>
</evidence>
<dbReference type="Proteomes" id="UP000092460">
    <property type="component" value="Unassembled WGS sequence"/>
</dbReference>
<proteinExistence type="predicted"/>
<protein>
    <submittedName>
        <fullName evidence="1">Uncharacterized protein</fullName>
    </submittedName>
</protein>
<dbReference type="AlphaFoldDB" id="A0A1B0BMT5"/>
<dbReference type="EMBL" id="JXJN01017053">
    <property type="status" value="NOT_ANNOTATED_CDS"/>
    <property type="molecule type" value="Genomic_DNA"/>
</dbReference>
<keyword evidence="2" id="KW-1185">Reference proteome</keyword>
<name>A0A1B0BMT5_9MUSC</name>
<reference evidence="2" key="1">
    <citation type="submission" date="2015-01" db="EMBL/GenBank/DDBJ databases">
        <authorList>
            <person name="Aksoy S."/>
            <person name="Warren W."/>
            <person name="Wilson R.K."/>
        </authorList>
    </citation>
    <scope>NUCLEOTIDE SEQUENCE [LARGE SCALE GENOMIC DNA]</scope>
    <source>
        <strain evidence="2">IAEA</strain>
    </source>
</reference>
<evidence type="ECO:0000313" key="1">
    <source>
        <dbReference type="EnsemblMetazoa" id="GPPI035014-PA"/>
    </source>
</evidence>
<sequence>MVAMYYQGEDEYGQNPKTLCDWVRNFRLKKLQMKRKLRSGGNLRVCAILSTALMNAELELRRKQQERFQRWLEFQTKINKSAINNHHSKEKAESVVIIDDNNDKCRRQREEITNLWKCELSELDNFMRSISSSSSNKTNAYVNACGADVSGDPTQKTESGIENSKRHVHPSTVRVQRLNMPDNELITTVDYPTNTLPNEVDGHPKANECAERTMLAAVTVSSAGLLYIWYQHYEADDPCLPIVYQWRLVLLDLNCHQAKRYQY</sequence>
<dbReference type="VEuPathDB" id="VectorBase:GPPI035014"/>
<dbReference type="EnsemblMetazoa" id="GPPI035014-RA">
    <property type="protein sequence ID" value="GPPI035014-PA"/>
    <property type="gene ID" value="GPPI035014"/>
</dbReference>
<reference evidence="1" key="2">
    <citation type="submission" date="2020-05" db="UniProtKB">
        <authorList>
            <consortium name="EnsemblMetazoa"/>
        </authorList>
    </citation>
    <scope>IDENTIFICATION</scope>
    <source>
        <strain evidence="1">IAEA</strain>
    </source>
</reference>